<sequence>MNASHDSVSPSKPSKEKPAVKAAGKQENKSQTIFGNADEKPKEKAEKVSVSINTSANMTFKQKVKQYRFLFEELTKRDFKKKYKRTLLGVLWSIISPFLTFLVQYFVFGY</sequence>
<protein>
    <submittedName>
        <fullName evidence="3">ABC-type polysaccharide/polyol phosphate export system, permease component</fullName>
    </submittedName>
</protein>
<gene>
    <name evidence="3" type="ORF">LEA_10903</name>
</gene>
<evidence type="ECO:0000313" key="3">
    <source>
        <dbReference type="EMBL" id="EKC64273.1"/>
    </source>
</evidence>
<accession>K1T356</accession>
<reference evidence="3" key="1">
    <citation type="journal article" date="2013" name="Environ. Microbiol.">
        <title>Microbiota from the distal guts of lean and obese adolescents exhibit partial functional redundancy besides clear differences in community structure.</title>
        <authorList>
            <person name="Ferrer M."/>
            <person name="Ruiz A."/>
            <person name="Lanza F."/>
            <person name="Haange S.B."/>
            <person name="Oberbach A."/>
            <person name="Till H."/>
            <person name="Bargiela R."/>
            <person name="Campoy C."/>
            <person name="Segura M.T."/>
            <person name="Richter M."/>
            <person name="von Bergen M."/>
            <person name="Seifert J."/>
            <person name="Suarez A."/>
        </authorList>
    </citation>
    <scope>NUCLEOTIDE SEQUENCE</scope>
</reference>
<dbReference type="AlphaFoldDB" id="K1T356"/>
<keyword evidence="2" id="KW-0472">Membrane</keyword>
<feature type="non-terminal residue" evidence="3">
    <location>
        <position position="110"/>
    </location>
</feature>
<comment type="caution">
    <text evidence="3">The sequence shown here is derived from an EMBL/GenBank/DDBJ whole genome shotgun (WGS) entry which is preliminary data.</text>
</comment>
<feature type="region of interest" description="Disordered" evidence="1">
    <location>
        <begin position="1"/>
        <end position="45"/>
    </location>
</feature>
<name>K1T356_9ZZZZ</name>
<keyword evidence="2" id="KW-1133">Transmembrane helix</keyword>
<evidence type="ECO:0000256" key="2">
    <source>
        <dbReference type="SAM" id="Phobius"/>
    </source>
</evidence>
<evidence type="ECO:0000256" key="1">
    <source>
        <dbReference type="SAM" id="MobiDB-lite"/>
    </source>
</evidence>
<dbReference type="EMBL" id="AJWY01007345">
    <property type="protein sequence ID" value="EKC64273.1"/>
    <property type="molecule type" value="Genomic_DNA"/>
</dbReference>
<proteinExistence type="predicted"/>
<keyword evidence="2" id="KW-0812">Transmembrane</keyword>
<feature type="transmembrane region" description="Helical" evidence="2">
    <location>
        <begin position="86"/>
        <end position="107"/>
    </location>
</feature>
<organism evidence="3">
    <name type="scientific">human gut metagenome</name>
    <dbReference type="NCBI Taxonomy" id="408170"/>
    <lineage>
        <taxon>unclassified sequences</taxon>
        <taxon>metagenomes</taxon>
        <taxon>organismal metagenomes</taxon>
    </lineage>
</organism>
<feature type="compositionally biased region" description="Basic and acidic residues" evidence="1">
    <location>
        <begin position="13"/>
        <end position="28"/>
    </location>
</feature>